<name>A0ABQ6MGM4_9STRA</name>
<keyword evidence="2" id="KW-0813">Transport</keyword>
<dbReference type="EMBL" id="BRYB01000225">
    <property type="protein sequence ID" value="GMI25662.1"/>
    <property type="molecule type" value="Genomic_DNA"/>
</dbReference>
<keyword evidence="5 6" id="KW-0472">Membrane</keyword>
<dbReference type="PANTHER" id="PTHR11706">
    <property type="entry name" value="SOLUTE CARRIER PROTEIN FAMILY 11 MEMBER"/>
    <property type="match status" value="1"/>
</dbReference>
<proteinExistence type="predicted"/>
<dbReference type="PANTHER" id="PTHR11706:SF33">
    <property type="entry name" value="NATURAL RESISTANCE-ASSOCIATED MACROPHAGE PROTEIN 2"/>
    <property type="match status" value="1"/>
</dbReference>
<keyword evidence="8" id="KW-1185">Reference proteome</keyword>
<comment type="caution">
    <text evidence="7">The sequence shown here is derived from an EMBL/GenBank/DDBJ whole genome shotgun (WGS) entry which is preliminary data.</text>
</comment>
<feature type="transmembrane region" description="Helical" evidence="6">
    <location>
        <begin position="142"/>
        <end position="159"/>
    </location>
</feature>
<feature type="transmembrane region" description="Helical" evidence="6">
    <location>
        <begin position="446"/>
        <end position="468"/>
    </location>
</feature>
<evidence type="ECO:0000256" key="4">
    <source>
        <dbReference type="ARBA" id="ARBA00022989"/>
    </source>
</evidence>
<feature type="transmembrane region" description="Helical" evidence="6">
    <location>
        <begin position="249"/>
        <end position="271"/>
    </location>
</feature>
<feature type="transmembrane region" description="Helical" evidence="6">
    <location>
        <begin position="207"/>
        <end position="228"/>
    </location>
</feature>
<dbReference type="Pfam" id="PF01566">
    <property type="entry name" value="Nramp"/>
    <property type="match status" value="1"/>
</dbReference>
<protein>
    <submittedName>
        <fullName evidence="7">Uncharacterized protein</fullName>
    </submittedName>
</protein>
<evidence type="ECO:0000256" key="3">
    <source>
        <dbReference type="ARBA" id="ARBA00022692"/>
    </source>
</evidence>
<dbReference type="InterPro" id="IPR001046">
    <property type="entry name" value="NRAMP_fam"/>
</dbReference>
<evidence type="ECO:0000313" key="7">
    <source>
        <dbReference type="EMBL" id="GMI25662.1"/>
    </source>
</evidence>
<accession>A0ABQ6MGM4</accession>
<sequence>MDSRPLIVTGDVDRDPESGEVPFKFSWKKFWAFTGPGWLMSLAYLDPGNLEADLQQGAYTNYTLVWVLFWSTIIGLVLQELSSRLGVTTGKDLAENAKEHYTSWQSKFLYVMMELAIVGSDIQEVLGSAIAINILSNGKIDLVYGCLITGLDTFTFLFIHKCGARVLEAAIFALIFTMAVCFFVNWGEVPVDAGGLVKGSVLPYMKSYAVMQAVGTVGAVIMPHNLYLHSGLVLSREVPVEQPSKVKEACRYFFIEAAVALAFSYLINLAIVSTFAEFFFEEKCAVDSYACMPVSSFDENAHQGQVCGDMTGDFKCGEIGLDTAGPALEAQLGSFGQTMWALGLLAAGQASTMTATLAGQIVMGGFLDWKISMWMRVAITRLVALGPAVLVCLATAGNSPLTNKINEWLNILQSVQLPYAMFPLMILCARADLMGAQAMGGWHKKICWALGGLILVINFYLIVDFVYLPDGEGSVP</sequence>
<feature type="transmembrane region" description="Helical" evidence="6">
    <location>
        <begin position="340"/>
        <end position="367"/>
    </location>
</feature>
<gene>
    <name evidence="7" type="ORF">TeGR_g7537</name>
</gene>
<dbReference type="Proteomes" id="UP001165060">
    <property type="component" value="Unassembled WGS sequence"/>
</dbReference>
<keyword evidence="3 6" id="KW-0812">Transmembrane</keyword>
<feature type="transmembrane region" description="Helical" evidence="6">
    <location>
        <begin position="417"/>
        <end position="434"/>
    </location>
</feature>
<evidence type="ECO:0000256" key="2">
    <source>
        <dbReference type="ARBA" id="ARBA00022448"/>
    </source>
</evidence>
<evidence type="ECO:0000256" key="6">
    <source>
        <dbReference type="SAM" id="Phobius"/>
    </source>
</evidence>
<comment type="subcellular location">
    <subcellularLocation>
        <location evidence="1">Membrane</location>
        <topology evidence="1">Multi-pass membrane protein</topology>
    </subcellularLocation>
</comment>
<evidence type="ECO:0000256" key="5">
    <source>
        <dbReference type="ARBA" id="ARBA00023136"/>
    </source>
</evidence>
<organism evidence="7 8">
    <name type="scientific">Tetraparma gracilis</name>
    <dbReference type="NCBI Taxonomy" id="2962635"/>
    <lineage>
        <taxon>Eukaryota</taxon>
        <taxon>Sar</taxon>
        <taxon>Stramenopiles</taxon>
        <taxon>Ochrophyta</taxon>
        <taxon>Bolidophyceae</taxon>
        <taxon>Parmales</taxon>
        <taxon>Triparmaceae</taxon>
        <taxon>Tetraparma</taxon>
    </lineage>
</organism>
<keyword evidence="4 6" id="KW-1133">Transmembrane helix</keyword>
<dbReference type="NCBIfam" id="TIGR01197">
    <property type="entry name" value="nramp"/>
    <property type="match status" value="1"/>
</dbReference>
<feature type="transmembrane region" description="Helical" evidence="6">
    <location>
        <begin position="166"/>
        <end position="187"/>
    </location>
</feature>
<evidence type="ECO:0000313" key="8">
    <source>
        <dbReference type="Proteomes" id="UP001165060"/>
    </source>
</evidence>
<feature type="transmembrane region" description="Helical" evidence="6">
    <location>
        <begin position="379"/>
        <end position="397"/>
    </location>
</feature>
<reference evidence="7 8" key="1">
    <citation type="journal article" date="2023" name="Commun. Biol.">
        <title>Genome analysis of Parmales, the sister group of diatoms, reveals the evolutionary specialization of diatoms from phago-mixotrophs to photoautotrophs.</title>
        <authorList>
            <person name="Ban H."/>
            <person name="Sato S."/>
            <person name="Yoshikawa S."/>
            <person name="Yamada K."/>
            <person name="Nakamura Y."/>
            <person name="Ichinomiya M."/>
            <person name="Sato N."/>
            <person name="Blanc-Mathieu R."/>
            <person name="Endo H."/>
            <person name="Kuwata A."/>
            <person name="Ogata H."/>
        </authorList>
    </citation>
    <scope>NUCLEOTIDE SEQUENCE [LARGE SCALE GENOMIC DNA]</scope>
</reference>
<dbReference type="PRINTS" id="PR00447">
    <property type="entry name" value="NATRESASSCMP"/>
</dbReference>
<dbReference type="NCBIfam" id="NF037982">
    <property type="entry name" value="Nramp_1"/>
    <property type="match status" value="1"/>
</dbReference>
<evidence type="ECO:0000256" key="1">
    <source>
        <dbReference type="ARBA" id="ARBA00004141"/>
    </source>
</evidence>